<sequence length="157" mass="17185">MDGDFCRIVQDRTVEGEARAGRSSKERKRPKRQTAAVRFAAGPFLHFQQTLGVLDTLDLVAIPKSVQPSTERRVWVDRHLTACLKLAARDPWLIGPEMARTVHETVLGGVAVHSGWVRGCTRSTMSAAGDGEEAWGMVVKAPLSEGRSMRGSLMEDG</sequence>
<evidence type="ECO:0000313" key="2">
    <source>
        <dbReference type="Proteomes" id="UP001056436"/>
    </source>
</evidence>
<dbReference type="Proteomes" id="UP001056436">
    <property type="component" value="Unassembled WGS sequence"/>
</dbReference>
<organism evidence="1 2">
    <name type="scientific">Colletotrichum abscissum</name>
    <dbReference type="NCBI Taxonomy" id="1671311"/>
    <lineage>
        <taxon>Eukaryota</taxon>
        <taxon>Fungi</taxon>
        <taxon>Dikarya</taxon>
        <taxon>Ascomycota</taxon>
        <taxon>Pezizomycotina</taxon>
        <taxon>Sordariomycetes</taxon>
        <taxon>Hypocreomycetidae</taxon>
        <taxon>Glomerellales</taxon>
        <taxon>Glomerellaceae</taxon>
        <taxon>Colletotrichum</taxon>
        <taxon>Colletotrichum acutatum species complex</taxon>
    </lineage>
</organism>
<name>A0A9P9XCC5_9PEZI</name>
<dbReference type="EMBL" id="SDAQ01000052">
    <property type="protein sequence ID" value="KAI3547730.1"/>
    <property type="molecule type" value="Genomic_DNA"/>
</dbReference>
<dbReference type="AlphaFoldDB" id="A0A9P9XCC5"/>
<protein>
    <submittedName>
        <fullName evidence="1">Uncharacterized protein</fullName>
    </submittedName>
</protein>
<gene>
    <name evidence="1" type="ORF">CABS02_08542</name>
</gene>
<evidence type="ECO:0000313" key="1">
    <source>
        <dbReference type="EMBL" id="KAI3547730.1"/>
    </source>
</evidence>
<proteinExistence type="predicted"/>
<reference evidence="1" key="1">
    <citation type="submission" date="2019-01" db="EMBL/GenBank/DDBJ databases">
        <title>Colletotrichum abscissum LGMF1257.</title>
        <authorList>
            <person name="Baroncelli R."/>
        </authorList>
    </citation>
    <scope>NUCLEOTIDE SEQUENCE</scope>
    <source>
        <strain evidence="1">Ca142</strain>
    </source>
</reference>
<keyword evidence="2" id="KW-1185">Reference proteome</keyword>
<comment type="caution">
    <text evidence="1">The sequence shown here is derived from an EMBL/GenBank/DDBJ whole genome shotgun (WGS) entry which is preliminary data.</text>
</comment>
<accession>A0A9P9XCC5</accession>